<dbReference type="SUPFAM" id="SSF141868">
    <property type="entry name" value="EAL domain-like"/>
    <property type="match status" value="1"/>
</dbReference>
<dbReference type="GO" id="GO:0071111">
    <property type="term" value="F:cyclic-guanylate-specific phosphodiesterase activity"/>
    <property type="evidence" value="ECO:0007669"/>
    <property type="project" value="InterPro"/>
</dbReference>
<reference evidence="2 3" key="1">
    <citation type="submission" date="2016-11" db="EMBL/GenBank/DDBJ databases">
        <authorList>
            <person name="Jaros S."/>
            <person name="Januszkiewicz K."/>
            <person name="Wedrychowicz H."/>
        </authorList>
    </citation>
    <scope>NUCLEOTIDE SEQUENCE [LARGE SCALE GENOMIC DNA]</scope>
    <source>
        <strain evidence="2 3">GAS95</strain>
    </source>
</reference>
<sequence length="278" mass="30283">MSLRPSPGFDAISIVDLIDRGQLSAVFQPIMNFDDGAILGYEGLIRGPAGSPLESPYDLFAQASTEGCVIELEQAAARTCIETFAKLACVGKLFLNFSADTIRRFAEASDDVLTLLRESGISPERIVIELTEQSTIRDIDSLLQVLTTLRTAGAQFALDDYGTANASMNLWVQLQPDIVKIDRFFIHNIASNLLKLEAVRAIQHFAHASGAKLVAEGIENEADLIVVRDLGIACGQGYFFGRPTAQPARMVADEVRLAIRAGHIAVSCDRSRSCRIPW</sequence>
<dbReference type="PANTHER" id="PTHR33121:SF76">
    <property type="entry name" value="SIGNALING PROTEIN"/>
    <property type="match status" value="1"/>
</dbReference>
<dbReference type="InterPro" id="IPR050706">
    <property type="entry name" value="Cyclic-di-GMP_PDE-like"/>
</dbReference>
<dbReference type="CDD" id="cd01948">
    <property type="entry name" value="EAL"/>
    <property type="match status" value="1"/>
</dbReference>
<evidence type="ECO:0000313" key="3">
    <source>
        <dbReference type="Proteomes" id="UP000185151"/>
    </source>
</evidence>
<dbReference type="Proteomes" id="UP000185151">
    <property type="component" value="Unassembled WGS sequence"/>
</dbReference>
<dbReference type="InterPro" id="IPR035919">
    <property type="entry name" value="EAL_sf"/>
</dbReference>
<name>A0A1N6JDH8_9BURK</name>
<gene>
    <name evidence="2" type="ORF">SAMN05444165_3057</name>
</gene>
<organism evidence="2 3">
    <name type="scientific">Paraburkholderia phenazinium</name>
    <dbReference type="NCBI Taxonomy" id="60549"/>
    <lineage>
        <taxon>Bacteria</taxon>
        <taxon>Pseudomonadati</taxon>
        <taxon>Pseudomonadota</taxon>
        <taxon>Betaproteobacteria</taxon>
        <taxon>Burkholderiales</taxon>
        <taxon>Burkholderiaceae</taxon>
        <taxon>Paraburkholderia</taxon>
    </lineage>
</organism>
<evidence type="ECO:0000313" key="2">
    <source>
        <dbReference type="EMBL" id="SIO42402.1"/>
    </source>
</evidence>
<feature type="domain" description="EAL" evidence="1">
    <location>
        <begin position="7"/>
        <end position="257"/>
    </location>
</feature>
<dbReference type="InterPro" id="IPR001633">
    <property type="entry name" value="EAL_dom"/>
</dbReference>
<protein>
    <submittedName>
        <fullName evidence="2">EAL domain, c-di-GMP-specific phosphodiesterase class I (Or its enzymatically inactive variant)</fullName>
    </submittedName>
</protein>
<dbReference type="SMART" id="SM00052">
    <property type="entry name" value="EAL"/>
    <property type="match status" value="1"/>
</dbReference>
<evidence type="ECO:0000259" key="1">
    <source>
        <dbReference type="PROSITE" id="PS50883"/>
    </source>
</evidence>
<keyword evidence="3" id="KW-1185">Reference proteome</keyword>
<dbReference type="Pfam" id="PF00563">
    <property type="entry name" value="EAL"/>
    <property type="match status" value="1"/>
</dbReference>
<dbReference type="EMBL" id="FSRU01000001">
    <property type="protein sequence ID" value="SIO42402.1"/>
    <property type="molecule type" value="Genomic_DNA"/>
</dbReference>
<dbReference type="PANTHER" id="PTHR33121">
    <property type="entry name" value="CYCLIC DI-GMP PHOSPHODIESTERASE PDEF"/>
    <property type="match status" value="1"/>
</dbReference>
<dbReference type="PROSITE" id="PS50883">
    <property type="entry name" value="EAL"/>
    <property type="match status" value="1"/>
</dbReference>
<dbReference type="OrthoDB" id="9813903at2"/>
<dbReference type="AlphaFoldDB" id="A0A1N6JDH8"/>
<accession>A0A1N6JDH8</accession>
<dbReference type="Gene3D" id="3.20.20.450">
    <property type="entry name" value="EAL domain"/>
    <property type="match status" value="1"/>
</dbReference>
<proteinExistence type="predicted"/>